<dbReference type="GO" id="GO:0004222">
    <property type="term" value="F:metalloendopeptidase activity"/>
    <property type="evidence" value="ECO:0007669"/>
    <property type="project" value="InterPro"/>
</dbReference>
<keyword evidence="8" id="KW-0479">Metal-binding</keyword>
<sequence length="881" mass="98609">MASEQLLASHDDFSVEAPRREQREPANRKSRAHDTRWKEDKRVFLARYDSHIVKSQYNIHRRKRRERELIVTIDIKNFADGIERLLHNKAPNDGEISLRVHLDIVANMLLKSVLRSPSRAFSILSSASHPSSLSYVPCPVARSFLKRNQNSGLFSSISHSKIRELKREYRAVCQLLQRSGFDVSKRNFHTTSRRWQEEGKKSGSSAPNNNGKKPNREDDEETKISSLLAKAFLWMLTAYLLIGVVSLLFPSSNQPEVTRYVSWNEFVHHMLAKGEVEEIIVRPDMDIVTIILHEGAIIKGRRMEHKTFHMNIVDTNKFEEKLRAAEQRLGINSENGVPVVYERNSDTAGKLLASLIVVALLLSLLSRSKSLKSPTNMDPFSQMSRAKFTLVDPLTSPGKGVHFSDVAGLKEAKQEVSEFVDYLKRPEHYKKLGAKVPKGALMLGPPGCGKTMLAKAVATESNVPFLSMNGSEFIEMIGGLGAARVRDLFREAKKRSPCIIYIDEIDAIGRKRSSGSGQFDGAVGEGEQTLNQLLVEMDGMVSKEGVLMLASTNRADVLDKALLRPGRFDRHILIDLPTLEERREIFEHHLRVIKLEQKPALYSSRMAFLTPGFSGADIANVCNEAALHAARDKHGTVTGADLEYAVERVVGGTEKRSQTMSPQEKRVVAYHESGHALVGWLLPHTDALLKVTIVPRTNMALGFAQYTPTDQKLISKEELFDKMCMALGGRVAESLTFNRITTGAQNDLQKVTKMAYAQVKQFGMSPEVGLVSFPEENSRETGRRPYSKKFANMMDSVAQDLVTRAYRNTEQVLRRNMDKLEKIAEELLKKEVLNYDDVEALIGPPPHGKKRLIAPADFELSVQEDAGAGNTASQDAASEKE</sequence>
<dbReference type="PANTHER" id="PTHR43655:SF8">
    <property type="entry name" value="PARAPLEGIN"/>
    <property type="match status" value="1"/>
</dbReference>
<dbReference type="OrthoDB" id="1413014at2759"/>
<keyword evidence="6" id="KW-0645">Protease</keyword>
<feature type="region of interest" description="Disordered" evidence="17">
    <location>
        <begin position="1"/>
        <end position="35"/>
    </location>
</feature>
<feature type="domain" description="AAA+ ATPase" evidence="18">
    <location>
        <begin position="436"/>
        <end position="578"/>
    </location>
</feature>
<dbReference type="GO" id="GO:0008270">
    <property type="term" value="F:zinc ion binding"/>
    <property type="evidence" value="ECO:0007669"/>
    <property type="project" value="InterPro"/>
</dbReference>
<evidence type="ECO:0000256" key="13">
    <source>
        <dbReference type="ARBA" id="ARBA00022946"/>
    </source>
</evidence>
<dbReference type="Pfam" id="PF17862">
    <property type="entry name" value="AAA_lid_3"/>
    <property type="match status" value="1"/>
</dbReference>
<dbReference type="GO" id="GO:0016887">
    <property type="term" value="F:ATP hydrolysis activity"/>
    <property type="evidence" value="ECO:0007669"/>
    <property type="project" value="InterPro"/>
</dbReference>
<dbReference type="InterPro" id="IPR003593">
    <property type="entry name" value="AAA+_ATPase"/>
</dbReference>
<comment type="similarity">
    <text evidence="5">In the N-terminal section; belongs to the AAA ATPase family.</text>
</comment>
<dbReference type="FunFam" id="3.40.1690.20:FF:000005">
    <property type="entry name" value="Paraplegin, putative"/>
    <property type="match status" value="1"/>
</dbReference>
<evidence type="ECO:0000259" key="18">
    <source>
        <dbReference type="SMART" id="SM00382"/>
    </source>
</evidence>
<evidence type="ECO:0000256" key="16">
    <source>
        <dbReference type="ARBA" id="ARBA00023136"/>
    </source>
</evidence>
<evidence type="ECO:0000256" key="1">
    <source>
        <dbReference type="ARBA" id="ARBA00001947"/>
    </source>
</evidence>
<dbReference type="InterPro" id="IPR027417">
    <property type="entry name" value="P-loop_NTPase"/>
</dbReference>
<dbReference type="EMBL" id="CADEPI010000278">
    <property type="protein sequence ID" value="CAB3382640.1"/>
    <property type="molecule type" value="Genomic_DNA"/>
</dbReference>
<feature type="region of interest" description="Disordered" evidence="17">
    <location>
        <begin position="191"/>
        <end position="219"/>
    </location>
</feature>
<evidence type="ECO:0000256" key="14">
    <source>
        <dbReference type="ARBA" id="ARBA00022989"/>
    </source>
</evidence>
<protein>
    <recommendedName>
        <fullName evidence="18">AAA+ ATPase domain-containing protein</fullName>
    </recommendedName>
</protein>
<comment type="caution">
    <text evidence="19">The sequence shown here is derived from an EMBL/GenBank/DDBJ whole genome shotgun (WGS) entry which is preliminary data.</text>
</comment>
<gene>
    <name evidence="19" type="ORF">CLODIP_2_CD06234</name>
</gene>
<dbReference type="InterPro" id="IPR003959">
    <property type="entry name" value="ATPase_AAA_core"/>
</dbReference>
<dbReference type="SUPFAM" id="SSF52540">
    <property type="entry name" value="P-loop containing nucleoside triphosphate hydrolases"/>
    <property type="match status" value="1"/>
</dbReference>
<dbReference type="FunFam" id="3.40.50.300:FF:000277">
    <property type="entry name" value="ATP-dependent zinc metalloprotease FtsH"/>
    <property type="match status" value="1"/>
</dbReference>
<keyword evidence="20" id="KW-1185">Reference proteome</keyword>
<keyword evidence="10" id="KW-0378">Hydrolase</keyword>
<feature type="compositionally biased region" description="Basic and acidic residues" evidence="17">
    <location>
        <begin position="9"/>
        <end position="35"/>
    </location>
</feature>
<dbReference type="GO" id="GO:0004176">
    <property type="term" value="F:ATP-dependent peptidase activity"/>
    <property type="evidence" value="ECO:0007669"/>
    <property type="project" value="InterPro"/>
</dbReference>
<feature type="compositionally biased region" description="Polar residues" evidence="17">
    <location>
        <begin position="202"/>
        <end position="212"/>
    </location>
</feature>
<dbReference type="CDD" id="cd19501">
    <property type="entry name" value="RecA-like_FtsH"/>
    <property type="match status" value="1"/>
</dbReference>
<dbReference type="InterPro" id="IPR050928">
    <property type="entry name" value="ATP-dep_Zn_Metalloprotease"/>
</dbReference>
<evidence type="ECO:0000256" key="15">
    <source>
        <dbReference type="ARBA" id="ARBA00023049"/>
    </source>
</evidence>
<organism evidence="19 20">
    <name type="scientific">Cloeon dipterum</name>
    <dbReference type="NCBI Taxonomy" id="197152"/>
    <lineage>
        <taxon>Eukaryota</taxon>
        <taxon>Metazoa</taxon>
        <taxon>Ecdysozoa</taxon>
        <taxon>Arthropoda</taxon>
        <taxon>Hexapoda</taxon>
        <taxon>Insecta</taxon>
        <taxon>Pterygota</taxon>
        <taxon>Palaeoptera</taxon>
        <taxon>Ephemeroptera</taxon>
        <taxon>Pisciforma</taxon>
        <taxon>Baetidae</taxon>
        <taxon>Cloeon</taxon>
    </lineage>
</organism>
<reference evidence="19 20" key="1">
    <citation type="submission" date="2020-04" db="EMBL/GenBank/DDBJ databases">
        <authorList>
            <person name="Alioto T."/>
            <person name="Alioto T."/>
            <person name="Gomez Garrido J."/>
        </authorList>
    </citation>
    <scope>NUCLEOTIDE SEQUENCE [LARGE SCALE GENOMIC DNA]</scope>
</reference>
<dbReference type="InterPro" id="IPR000642">
    <property type="entry name" value="Peptidase_M41"/>
</dbReference>
<keyword evidence="12" id="KW-0067">ATP-binding</keyword>
<comment type="subcellular location">
    <subcellularLocation>
        <location evidence="2">Membrane</location>
        <topology evidence="2">Multi-pass membrane protein</topology>
    </subcellularLocation>
    <subcellularLocation>
        <location evidence="3">Mitochondrion</location>
    </subcellularLocation>
</comment>
<dbReference type="Pfam" id="PF01434">
    <property type="entry name" value="Peptidase_M41"/>
    <property type="match status" value="1"/>
</dbReference>
<keyword evidence="11" id="KW-0862">Zinc</keyword>
<evidence type="ECO:0000256" key="9">
    <source>
        <dbReference type="ARBA" id="ARBA00022741"/>
    </source>
</evidence>
<dbReference type="GO" id="GO:0005524">
    <property type="term" value="F:ATP binding"/>
    <property type="evidence" value="ECO:0007669"/>
    <property type="project" value="UniProtKB-KW"/>
</dbReference>
<proteinExistence type="inferred from homology"/>
<keyword evidence="16" id="KW-0472">Membrane</keyword>
<dbReference type="InterPro" id="IPR041569">
    <property type="entry name" value="AAA_lid_3"/>
</dbReference>
<dbReference type="InterPro" id="IPR005936">
    <property type="entry name" value="FtsH"/>
</dbReference>
<evidence type="ECO:0000313" key="20">
    <source>
        <dbReference type="Proteomes" id="UP000494165"/>
    </source>
</evidence>
<dbReference type="PANTHER" id="PTHR43655">
    <property type="entry name" value="ATP-DEPENDENT PROTEASE"/>
    <property type="match status" value="1"/>
</dbReference>
<keyword evidence="14" id="KW-1133">Transmembrane helix</keyword>
<evidence type="ECO:0000256" key="3">
    <source>
        <dbReference type="ARBA" id="ARBA00004173"/>
    </source>
</evidence>
<dbReference type="AlphaFoldDB" id="A0A8S1DPR8"/>
<dbReference type="GO" id="GO:0034982">
    <property type="term" value="P:mitochondrial protein processing"/>
    <property type="evidence" value="ECO:0007669"/>
    <property type="project" value="TreeGrafter"/>
</dbReference>
<dbReference type="NCBIfam" id="TIGR01241">
    <property type="entry name" value="FtsH_fam"/>
    <property type="match status" value="1"/>
</dbReference>
<evidence type="ECO:0000256" key="11">
    <source>
        <dbReference type="ARBA" id="ARBA00022833"/>
    </source>
</evidence>
<name>A0A8S1DPR8_9INSE</name>
<dbReference type="Pfam" id="PF06480">
    <property type="entry name" value="FtsH_ext"/>
    <property type="match status" value="1"/>
</dbReference>
<dbReference type="FunFam" id="1.10.8.60:FF:000033">
    <property type="entry name" value="paraplegin isoform X1"/>
    <property type="match status" value="1"/>
</dbReference>
<comment type="similarity">
    <text evidence="4">In the C-terminal section; belongs to the peptidase M41 family.</text>
</comment>
<keyword evidence="15" id="KW-0482">Metalloprotease</keyword>
<accession>A0A8S1DPR8</accession>
<dbReference type="Gene3D" id="3.40.1690.20">
    <property type="match status" value="1"/>
</dbReference>
<evidence type="ECO:0000256" key="5">
    <source>
        <dbReference type="ARBA" id="ARBA00010550"/>
    </source>
</evidence>
<dbReference type="FunFam" id="1.20.58.760:FF:000003">
    <property type="entry name" value="AFG3-like AAA ATPase 2"/>
    <property type="match status" value="1"/>
</dbReference>
<dbReference type="Pfam" id="PF00004">
    <property type="entry name" value="AAA"/>
    <property type="match status" value="1"/>
</dbReference>
<dbReference type="InterPro" id="IPR011546">
    <property type="entry name" value="Pept_M41_FtsH_extracell"/>
</dbReference>
<keyword evidence="9" id="KW-0547">Nucleotide-binding</keyword>
<dbReference type="GO" id="GO:0005745">
    <property type="term" value="C:m-AAA complex"/>
    <property type="evidence" value="ECO:0007669"/>
    <property type="project" value="TreeGrafter"/>
</dbReference>
<evidence type="ECO:0000256" key="2">
    <source>
        <dbReference type="ARBA" id="ARBA00004141"/>
    </source>
</evidence>
<dbReference type="SMART" id="SM00382">
    <property type="entry name" value="AAA"/>
    <property type="match status" value="1"/>
</dbReference>
<evidence type="ECO:0000256" key="10">
    <source>
        <dbReference type="ARBA" id="ARBA00022801"/>
    </source>
</evidence>
<dbReference type="SUPFAM" id="SSF140990">
    <property type="entry name" value="FtsH protease domain-like"/>
    <property type="match status" value="1"/>
</dbReference>
<dbReference type="Proteomes" id="UP000494165">
    <property type="component" value="Unassembled WGS sequence"/>
</dbReference>
<evidence type="ECO:0000313" key="19">
    <source>
        <dbReference type="EMBL" id="CAB3382640.1"/>
    </source>
</evidence>
<dbReference type="Gene3D" id="1.10.8.60">
    <property type="match status" value="1"/>
</dbReference>
<dbReference type="Gene3D" id="1.20.58.760">
    <property type="entry name" value="Peptidase M41"/>
    <property type="match status" value="1"/>
</dbReference>
<evidence type="ECO:0000256" key="17">
    <source>
        <dbReference type="SAM" id="MobiDB-lite"/>
    </source>
</evidence>
<evidence type="ECO:0000256" key="8">
    <source>
        <dbReference type="ARBA" id="ARBA00022723"/>
    </source>
</evidence>
<comment type="cofactor">
    <cofactor evidence="1">
        <name>Zn(2+)</name>
        <dbReference type="ChEBI" id="CHEBI:29105"/>
    </cofactor>
</comment>
<evidence type="ECO:0000256" key="4">
    <source>
        <dbReference type="ARBA" id="ARBA00010044"/>
    </source>
</evidence>
<dbReference type="InterPro" id="IPR037219">
    <property type="entry name" value="Peptidase_M41-like"/>
</dbReference>
<evidence type="ECO:0000256" key="7">
    <source>
        <dbReference type="ARBA" id="ARBA00022692"/>
    </source>
</evidence>
<dbReference type="HAMAP" id="MF_01458">
    <property type="entry name" value="FtsH"/>
    <property type="match status" value="1"/>
</dbReference>
<keyword evidence="13" id="KW-0809">Transit peptide</keyword>
<evidence type="ECO:0000256" key="6">
    <source>
        <dbReference type="ARBA" id="ARBA00022670"/>
    </source>
</evidence>
<dbReference type="Gene3D" id="3.40.50.300">
    <property type="entry name" value="P-loop containing nucleotide triphosphate hydrolases"/>
    <property type="match status" value="1"/>
</dbReference>
<keyword evidence="7" id="KW-0812">Transmembrane</keyword>
<evidence type="ECO:0000256" key="12">
    <source>
        <dbReference type="ARBA" id="ARBA00022840"/>
    </source>
</evidence>